<keyword evidence="3" id="KW-0547">Nucleotide-binding</keyword>
<comment type="caution">
    <text evidence="6">The sequence shown here is derived from an EMBL/GenBank/DDBJ whole genome shotgun (WGS) entry which is preliminary data.</text>
</comment>
<evidence type="ECO:0000256" key="1">
    <source>
        <dbReference type="ARBA" id="ARBA00005417"/>
    </source>
</evidence>
<dbReference type="Pfam" id="PF00005">
    <property type="entry name" value="ABC_tran"/>
    <property type="match status" value="1"/>
</dbReference>
<evidence type="ECO:0000313" key="7">
    <source>
        <dbReference type="Proteomes" id="UP000228781"/>
    </source>
</evidence>
<dbReference type="GO" id="GO:0016887">
    <property type="term" value="F:ATP hydrolysis activity"/>
    <property type="evidence" value="ECO:0007669"/>
    <property type="project" value="InterPro"/>
</dbReference>
<accession>A0A2M8EK99</accession>
<dbReference type="InterPro" id="IPR050153">
    <property type="entry name" value="Metal_Ion_Import_ABC"/>
</dbReference>
<dbReference type="PANTHER" id="PTHR42734">
    <property type="entry name" value="METAL TRANSPORT SYSTEM ATP-BINDING PROTEIN TM_0124-RELATED"/>
    <property type="match status" value="1"/>
</dbReference>
<dbReference type="InterPro" id="IPR003593">
    <property type="entry name" value="AAA+_ATPase"/>
</dbReference>
<sequence>MSLVRVAGRQGVFCRAFQEELSGAAGRAFCRIIFVEQPLLKVSNLFVELEQHRILEDISFEVGRGETLAVVGPNGAGKTVLFRTLLGLIPYKGKIEWIPGVKIGYVPQRFSIEPDLPLTVAEFLKLKGGSPKEIETEISSVGFGKEILNQQIGVLSSGQQQRVLIAWALVGNPDILLFDEPTSGIDIAAGETIYHFLHKLQVGRKLTILLISHDLQVVFQHATKVICLDREQICFGPPKQALDATTLARLFGVELEHHHCEHHD</sequence>
<organism evidence="6 7">
    <name type="scientific">candidate division WWE3 bacterium CG_4_9_14_0_2_um_filter_48_10</name>
    <dbReference type="NCBI Taxonomy" id="1975078"/>
    <lineage>
        <taxon>Bacteria</taxon>
        <taxon>Katanobacteria</taxon>
    </lineage>
</organism>
<reference evidence="7" key="1">
    <citation type="submission" date="2017-09" db="EMBL/GenBank/DDBJ databases">
        <title>Depth-based differentiation of microbial function through sediment-hosted aquifers and enrichment of novel symbionts in the deep terrestrial subsurface.</title>
        <authorList>
            <person name="Probst A.J."/>
            <person name="Ladd B."/>
            <person name="Jarett J.K."/>
            <person name="Geller-Mcgrath D.E."/>
            <person name="Sieber C.M.K."/>
            <person name="Emerson J.B."/>
            <person name="Anantharaman K."/>
            <person name="Thomas B.C."/>
            <person name="Malmstrom R."/>
            <person name="Stieglmeier M."/>
            <person name="Klingl A."/>
            <person name="Woyke T."/>
            <person name="Ryan C.M."/>
            <person name="Banfield J.F."/>
        </authorList>
    </citation>
    <scope>NUCLEOTIDE SEQUENCE [LARGE SCALE GENOMIC DNA]</scope>
</reference>
<keyword evidence="4 6" id="KW-0067">ATP-binding</keyword>
<name>A0A2M8EK99_UNCKA</name>
<dbReference type="PROSITE" id="PS50893">
    <property type="entry name" value="ABC_TRANSPORTER_2"/>
    <property type="match status" value="1"/>
</dbReference>
<protein>
    <submittedName>
        <fullName evidence="6">ABC transporter ATP-binding protein</fullName>
    </submittedName>
</protein>
<dbReference type="PANTHER" id="PTHR42734:SF17">
    <property type="entry name" value="METAL TRANSPORT SYSTEM ATP-BINDING PROTEIN TM_0124-RELATED"/>
    <property type="match status" value="1"/>
</dbReference>
<dbReference type="Proteomes" id="UP000228781">
    <property type="component" value="Unassembled WGS sequence"/>
</dbReference>
<dbReference type="SUPFAM" id="SSF52540">
    <property type="entry name" value="P-loop containing nucleoside triphosphate hydrolases"/>
    <property type="match status" value="1"/>
</dbReference>
<dbReference type="InterPro" id="IPR027417">
    <property type="entry name" value="P-loop_NTPase"/>
</dbReference>
<comment type="similarity">
    <text evidence="1">Belongs to the ABC transporter superfamily.</text>
</comment>
<feature type="domain" description="ABC transporter" evidence="5">
    <location>
        <begin position="40"/>
        <end position="255"/>
    </location>
</feature>
<dbReference type="Gene3D" id="3.40.50.300">
    <property type="entry name" value="P-loop containing nucleotide triphosphate hydrolases"/>
    <property type="match status" value="1"/>
</dbReference>
<evidence type="ECO:0000256" key="4">
    <source>
        <dbReference type="ARBA" id="ARBA00022840"/>
    </source>
</evidence>
<dbReference type="GO" id="GO:0005524">
    <property type="term" value="F:ATP binding"/>
    <property type="evidence" value="ECO:0007669"/>
    <property type="project" value="UniProtKB-KW"/>
</dbReference>
<evidence type="ECO:0000259" key="5">
    <source>
        <dbReference type="PROSITE" id="PS50893"/>
    </source>
</evidence>
<evidence type="ECO:0000256" key="2">
    <source>
        <dbReference type="ARBA" id="ARBA00022448"/>
    </source>
</evidence>
<proteinExistence type="inferred from homology"/>
<dbReference type="SMART" id="SM00382">
    <property type="entry name" value="AAA"/>
    <property type="match status" value="1"/>
</dbReference>
<keyword evidence="2" id="KW-0813">Transport</keyword>
<dbReference type="InterPro" id="IPR003439">
    <property type="entry name" value="ABC_transporter-like_ATP-bd"/>
</dbReference>
<gene>
    <name evidence="6" type="ORF">CO059_00280</name>
</gene>
<dbReference type="AlphaFoldDB" id="A0A2M8EK99"/>
<evidence type="ECO:0000313" key="6">
    <source>
        <dbReference type="EMBL" id="PJC23181.1"/>
    </source>
</evidence>
<dbReference type="EMBL" id="PFSK01000006">
    <property type="protein sequence ID" value="PJC23181.1"/>
    <property type="molecule type" value="Genomic_DNA"/>
</dbReference>
<evidence type="ECO:0000256" key="3">
    <source>
        <dbReference type="ARBA" id="ARBA00022741"/>
    </source>
</evidence>